<sequence length="137" mass="14624">MSDTPDAVLAAHLIELETALHQPGVRQDHARVAALLADGFAEIGYSGRMYDKATTVAALVAEKDAPAVSVYADQFVLTLLAPGLVLLTYRSATLESDATLIRHALRSSVWRQTDAGWQIVFHQGTPAAPFQADLPAG</sequence>
<accession>A0ABQ2PKS3</accession>
<keyword evidence="3" id="KW-1185">Reference proteome</keyword>
<organism evidence="2 3">
    <name type="scientific">Silvimonas amylolytica</name>
    <dbReference type="NCBI Taxonomy" id="449663"/>
    <lineage>
        <taxon>Bacteria</taxon>
        <taxon>Pseudomonadati</taxon>
        <taxon>Pseudomonadota</taxon>
        <taxon>Betaproteobacteria</taxon>
        <taxon>Neisseriales</taxon>
        <taxon>Chitinibacteraceae</taxon>
        <taxon>Silvimonas</taxon>
    </lineage>
</organism>
<evidence type="ECO:0000313" key="2">
    <source>
        <dbReference type="EMBL" id="GGP26224.1"/>
    </source>
</evidence>
<evidence type="ECO:0000259" key="1">
    <source>
        <dbReference type="Pfam" id="PF14534"/>
    </source>
</evidence>
<dbReference type="SUPFAM" id="SSF54427">
    <property type="entry name" value="NTF2-like"/>
    <property type="match status" value="1"/>
</dbReference>
<feature type="domain" description="DUF4440" evidence="1">
    <location>
        <begin position="14"/>
        <end position="119"/>
    </location>
</feature>
<dbReference type="InterPro" id="IPR032710">
    <property type="entry name" value="NTF2-like_dom_sf"/>
</dbReference>
<evidence type="ECO:0000313" key="3">
    <source>
        <dbReference type="Proteomes" id="UP000621859"/>
    </source>
</evidence>
<dbReference type="EMBL" id="BMLY01000003">
    <property type="protein sequence ID" value="GGP26224.1"/>
    <property type="molecule type" value="Genomic_DNA"/>
</dbReference>
<gene>
    <name evidence="2" type="ORF">GCM10010971_20430</name>
</gene>
<dbReference type="RefSeq" id="WP_188692810.1">
    <property type="nucleotide sequence ID" value="NZ_BMLY01000003.1"/>
</dbReference>
<reference evidence="3" key="1">
    <citation type="journal article" date="2019" name="Int. J. Syst. Evol. Microbiol.">
        <title>The Global Catalogue of Microorganisms (GCM) 10K type strain sequencing project: providing services to taxonomists for standard genome sequencing and annotation.</title>
        <authorList>
            <consortium name="The Broad Institute Genomics Platform"/>
            <consortium name="The Broad Institute Genome Sequencing Center for Infectious Disease"/>
            <person name="Wu L."/>
            <person name="Ma J."/>
        </authorList>
    </citation>
    <scope>NUCLEOTIDE SEQUENCE [LARGE SCALE GENOMIC DNA]</scope>
    <source>
        <strain evidence="3">CGMCC 1.8860</strain>
    </source>
</reference>
<name>A0ABQ2PKS3_9NEIS</name>
<proteinExistence type="predicted"/>
<comment type="caution">
    <text evidence="2">The sequence shown here is derived from an EMBL/GenBank/DDBJ whole genome shotgun (WGS) entry which is preliminary data.</text>
</comment>
<dbReference type="Pfam" id="PF14534">
    <property type="entry name" value="DUF4440"/>
    <property type="match status" value="1"/>
</dbReference>
<dbReference type="Gene3D" id="3.10.450.50">
    <property type="match status" value="1"/>
</dbReference>
<protein>
    <submittedName>
        <fullName evidence="2">DUF4440 domain-containing protein</fullName>
    </submittedName>
</protein>
<dbReference type="InterPro" id="IPR027843">
    <property type="entry name" value="DUF4440"/>
</dbReference>
<dbReference type="Proteomes" id="UP000621859">
    <property type="component" value="Unassembled WGS sequence"/>
</dbReference>